<dbReference type="InterPro" id="IPR017456">
    <property type="entry name" value="CTP_synthase_N"/>
</dbReference>
<keyword evidence="8" id="KW-0460">Magnesium</keyword>
<dbReference type="NCBIfam" id="NF003792">
    <property type="entry name" value="PRK05380.1"/>
    <property type="match status" value="1"/>
</dbReference>
<evidence type="ECO:0000256" key="7">
    <source>
        <dbReference type="ARBA" id="ARBA00022840"/>
    </source>
</evidence>
<evidence type="ECO:0000256" key="3">
    <source>
        <dbReference type="ARBA" id="ARBA00012291"/>
    </source>
</evidence>
<evidence type="ECO:0000256" key="8">
    <source>
        <dbReference type="ARBA" id="ARBA00022842"/>
    </source>
</evidence>
<dbReference type="InterPro" id="IPR004468">
    <property type="entry name" value="CTP_synthase"/>
</dbReference>
<dbReference type="GO" id="GO:0044210">
    <property type="term" value="P:'de novo' CTP biosynthetic process"/>
    <property type="evidence" value="ECO:0007669"/>
    <property type="project" value="UniProtKB-UniPathway"/>
</dbReference>
<comment type="similarity">
    <text evidence="2">Belongs to the CTP synthase family.</text>
</comment>
<dbReference type="Gene3D" id="3.40.50.880">
    <property type="match status" value="1"/>
</dbReference>
<dbReference type="AlphaFoldDB" id="A0A1F5X270"/>
<evidence type="ECO:0000256" key="2">
    <source>
        <dbReference type="ARBA" id="ARBA00007533"/>
    </source>
</evidence>
<feature type="domain" description="CTP synthase N-terminal" evidence="17">
    <location>
        <begin position="3"/>
        <end position="265"/>
    </location>
</feature>
<dbReference type="PANTHER" id="PTHR11550">
    <property type="entry name" value="CTP SYNTHASE"/>
    <property type="match status" value="1"/>
</dbReference>
<keyword evidence="5" id="KW-0479">Metal-binding</keyword>
<dbReference type="GO" id="GO:0003883">
    <property type="term" value="F:CTP synthase activity"/>
    <property type="evidence" value="ECO:0007669"/>
    <property type="project" value="UniProtKB-EC"/>
</dbReference>
<dbReference type="PANTHER" id="PTHR11550:SF0">
    <property type="entry name" value="CTP SYNTHASE-RELATED"/>
    <property type="match status" value="1"/>
</dbReference>
<keyword evidence="10" id="KW-0665">Pyrimidine biosynthesis</keyword>
<accession>A0A1F5X270</accession>
<name>A0A1F5X270_9BACT</name>
<evidence type="ECO:0000256" key="5">
    <source>
        <dbReference type="ARBA" id="ARBA00022723"/>
    </source>
</evidence>
<dbReference type="EC" id="6.3.4.2" evidence="3"/>
<dbReference type="InterPro" id="IPR027417">
    <property type="entry name" value="P-loop_NTPase"/>
</dbReference>
<keyword evidence="6" id="KW-0547">Nucleotide-binding</keyword>
<dbReference type="Gene3D" id="3.40.50.300">
    <property type="entry name" value="P-loop containing nucleotide triphosphate hydrolases"/>
    <property type="match status" value="1"/>
</dbReference>
<dbReference type="GO" id="GO:0042802">
    <property type="term" value="F:identical protein binding"/>
    <property type="evidence" value="ECO:0007669"/>
    <property type="project" value="TreeGrafter"/>
</dbReference>
<evidence type="ECO:0000313" key="18">
    <source>
        <dbReference type="EMBL" id="OGF81923.1"/>
    </source>
</evidence>
<sequence>MARYIFVIGGVMSGIGKGITTASIARILKSKGFRATCVKIDPYLNVDAGTMNPIEHGEVFVTEDGMECDQDIGNYERFLDENIFAQNYMTSGSVYLSVINRERALGYGGKCVETVPHIPEEVIGRLQNAAAKTKADFVLVEIGGTAGEYQNLVFFEAARMMKLRDPDKVMFILVSYFPIPKLMGEMKTKPTQYAVRILNSSGIQPDFIMARSEVSLDEPRKKKLSVFCNMHPEDIISAPDIMNIYQAPLNFEKDKMGNKILMKFGLRKKKNDMSDWARMFRKSLKTKKTVKIGIVGKYFGTGKFTLPDSYISVIESIKHASWELGASPEIHWLNGETYEKDKKKMAKELGAMDGIIVPGGFGARAIEGKIRAIEYARENLKPFFGLCYGMQLAVVEFARNVAGMPGANTTEVNPKTKYPVIDVMADQKEKYLKKNLGGTMRLGAYNCKLKEGTVARRAYKADKISERHRHRYEFNNALKEVLESKGLVSSGINPESGLVEIIELPKHPFFLGTQFHPEFKSRPLSPHPLFREFIRATMKNNEKKGKNGGRKSG</sequence>
<protein>
    <recommendedName>
        <fullName evidence="12">CTP synthase</fullName>
        <ecNumber evidence="3">6.3.4.2</ecNumber>
    </recommendedName>
    <alternativeName>
        <fullName evidence="14">Cytidine 5'-triphosphate synthase</fullName>
    </alternativeName>
    <alternativeName>
        <fullName evidence="15">Cytidine triphosphate synthetase</fullName>
    </alternativeName>
    <alternativeName>
        <fullName evidence="13">UTP--ammonia ligase</fullName>
    </alternativeName>
</protein>
<comment type="caution">
    <text evidence="18">The sequence shown here is derived from an EMBL/GenBank/DDBJ whole genome shotgun (WGS) entry which is preliminary data.</text>
</comment>
<evidence type="ECO:0000259" key="17">
    <source>
        <dbReference type="Pfam" id="PF06418"/>
    </source>
</evidence>
<dbReference type="GO" id="GO:0046872">
    <property type="term" value="F:metal ion binding"/>
    <property type="evidence" value="ECO:0007669"/>
    <property type="project" value="UniProtKB-KW"/>
</dbReference>
<dbReference type="Proteomes" id="UP000178114">
    <property type="component" value="Unassembled WGS sequence"/>
</dbReference>
<dbReference type="GO" id="GO:0019856">
    <property type="term" value="P:pyrimidine nucleobase biosynthetic process"/>
    <property type="evidence" value="ECO:0007669"/>
    <property type="project" value="TreeGrafter"/>
</dbReference>
<evidence type="ECO:0000256" key="4">
    <source>
        <dbReference type="ARBA" id="ARBA00022598"/>
    </source>
</evidence>
<dbReference type="SUPFAM" id="SSF52540">
    <property type="entry name" value="P-loop containing nucleoside triphosphate hydrolases"/>
    <property type="match status" value="1"/>
</dbReference>
<dbReference type="NCBIfam" id="TIGR00337">
    <property type="entry name" value="PyrG"/>
    <property type="match status" value="1"/>
</dbReference>
<dbReference type="EMBL" id="MFID01000001">
    <property type="protein sequence ID" value="OGF81923.1"/>
    <property type="molecule type" value="Genomic_DNA"/>
</dbReference>
<feature type="domain" description="Glutamine amidotransferase" evidence="16">
    <location>
        <begin position="306"/>
        <end position="535"/>
    </location>
</feature>
<keyword evidence="9" id="KW-0315">Glutamine amidotransferase</keyword>
<dbReference type="FunFam" id="3.40.50.880:FF:000002">
    <property type="entry name" value="CTP synthase"/>
    <property type="match status" value="1"/>
</dbReference>
<dbReference type="FunFam" id="3.40.50.300:FF:000009">
    <property type="entry name" value="CTP synthase"/>
    <property type="match status" value="1"/>
</dbReference>
<dbReference type="STRING" id="1798351.A2930_01620"/>
<dbReference type="InterPro" id="IPR029062">
    <property type="entry name" value="Class_I_gatase-like"/>
</dbReference>
<comment type="pathway">
    <text evidence="1">Pyrimidine metabolism; CTP biosynthesis via de novo pathway; CTP from UDP: step 2/2.</text>
</comment>
<organism evidence="18 19">
    <name type="scientific">Candidatus Giovannonibacteria bacterium RIFCSPLOWO2_01_FULL_45_34</name>
    <dbReference type="NCBI Taxonomy" id="1798351"/>
    <lineage>
        <taxon>Bacteria</taxon>
        <taxon>Candidatus Giovannoniibacteriota</taxon>
    </lineage>
</organism>
<dbReference type="InterPro" id="IPR033828">
    <property type="entry name" value="GATase1_CTP_Synthase"/>
</dbReference>
<dbReference type="GO" id="GO:0005524">
    <property type="term" value="F:ATP binding"/>
    <property type="evidence" value="ECO:0007669"/>
    <property type="project" value="UniProtKB-KW"/>
</dbReference>
<keyword evidence="4" id="KW-0436">Ligase</keyword>
<evidence type="ECO:0000256" key="10">
    <source>
        <dbReference type="ARBA" id="ARBA00022975"/>
    </source>
</evidence>
<evidence type="ECO:0000256" key="13">
    <source>
        <dbReference type="ARBA" id="ARBA00075170"/>
    </source>
</evidence>
<evidence type="ECO:0000256" key="15">
    <source>
        <dbReference type="ARBA" id="ARBA00083191"/>
    </source>
</evidence>
<comment type="catalytic activity">
    <reaction evidence="11">
        <text>UTP + L-glutamine + ATP + H2O = CTP + L-glutamate + ADP + phosphate + 2 H(+)</text>
        <dbReference type="Rhea" id="RHEA:26426"/>
        <dbReference type="ChEBI" id="CHEBI:15377"/>
        <dbReference type="ChEBI" id="CHEBI:15378"/>
        <dbReference type="ChEBI" id="CHEBI:29985"/>
        <dbReference type="ChEBI" id="CHEBI:30616"/>
        <dbReference type="ChEBI" id="CHEBI:37563"/>
        <dbReference type="ChEBI" id="CHEBI:43474"/>
        <dbReference type="ChEBI" id="CHEBI:46398"/>
        <dbReference type="ChEBI" id="CHEBI:58359"/>
        <dbReference type="ChEBI" id="CHEBI:456216"/>
        <dbReference type="EC" id="6.3.4.2"/>
    </reaction>
</comment>
<dbReference type="PROSITE" id="PS51273">
    <property type="entry name" value="GATASE_TYPE_1"/>
    <property type="match status" value="1"/>
</dbReference>
<evidence type="ECO:0000256" key="12">
    <source>
        <dbReference type="ARBA" id="ARBA00070745"/>
    </source>
</evidence>
<dbReference type="Pfam" id="PF06418">
    <property type="entry name" value="CTP_synth_N"/>
    <property type="match status" value="1"/>
</dbReference>
<dbReference type="GO" id="GO:0097268">
    <property type="term" value="C:cytoophidium"/>
    <property type="evidence" value="ECO:0007669"/>
    <property type="project" value="UniProtKB-ARBA"/>
</dbReference>
<evidence type="ECO:0000256" key="1">
    <source>
        <dbReference type="ARBA" id="ARBA00005171"/>
    </source>
</evidence>
<dbReference type="SUPFAM" id="SSF52317">
    <property type="entry name" value="Class I glutamine amidotransferase-like"/>
    <property type="match status" value="1"/>
</dbReference>
<dbReference type="UniPathway" id="UPA00159">
    <property type="reaction ID" value="UER00277"/>
</dbReference>
<evidence type="ECO:0000256" key="6">
    <source>
        <dbReference type="ARBA" id="ARBA00022741"/>
    </source>
</evidence>
<evidence type="ECO:0000256" key="9">
    <source>
        <dbReference type="ARBA" id="ARBA00022962"/>
    </source>
</evidence>
<keyword evidence="7" id="KW-0067">ATP-binding</keyword>
<evidence type="ECO:0000259" key="16">
    <source>
        <dbReference type="Pfam" id="PF00117"/>
    </source>
</evidence>
<evidence type="ECO:0000313" key="19">
    <source>
        <dbReference type="Proteomes" id="UP000178114"/>
    </source>
</evidence>
<dbReference type="Pfam" id="PF00117">
    <property type="entry name" value="GATase"/>
    <property type="match status" value="1"/>
</dbReference>
<proteinExistence type="inferred from homology"/>
<dbReference type="InterPro" id="IPR017926">
    <property type="entry name" value="GATASE"/>
</dbReference>
<evidence type="ECO:0000256" key="11">
    <source>
        <dbReference type="ARBA" id="ARBA00047781"/>
    </source>
</evidence>
<dbReference type="CDD" id="cd01746">
    <property type="entry name" value="GATase1_CTP_Synthase"/>
    <property type="match status" value="1"/>
</dbReference>
<evidence type="ECO:0000256" key="14">
    <source>
        <dbReference type="ARBA" id="ARBA00079941"/>
    </source>
</evidence>
<gene>
    <name evidence="18" type="ORF">A2930_01620</name>
</gene>
<reference evidence="18 19" key="1">
    <citation type="journal article" date="2016" name="Nat. Commun.">
        <title>Thousands of microbial genomes shed light on interconnected biogeochemical processes in an aquifer system.</title>
        <authorList>
            <person name="Anantharaman K."/>
            <person name="Brown C.T."/>
            <person name="Hug L.A."/>
            <person name="Sharon I."/>
            <person name="Castelle C.J."/>
            <person name="Probst A.J."/>
            <person name="Thomas B.C."/>
            <person name="Singh A."/>
            <person name="Wilkins M.J."/>
            <person name="Karaoz U."/>
            <person name="Brodie E.L."/>
            <person name="Williams K.H."/>
            <person name="Hubbard S.S."/>
            <person name="Banfield J.F."/>
        </authorList>
    </citation>
    <scope>NUCLEOTIDE SEQUENCE [LARGE SCALE GENOMIC DNA]</scope>
</reference>